<reference evidence="2 3" key="1">
    <citation type="journal article" date="2008" name="Nature">
        <title>The genome of the choanoflagellate Monosiga brevicollis and the origin of metazoans.</title>
        <authorList>
            <consortium name="JGI Sequencing"/>
            <person name="King N."/>
            <person name="Westbrook M.J."/>
            <person name="Young S.L."/>
            <person name="Kuo A."/>
            <person name="Abedin M."/>
            <person name="Chapman J."/>
            <person name="Fairclough S."/>
            <person name="Hellsten U."/>
            <person name="Isogai Y."/>
            <person name="Letunic I."/>
            <person name="Marr M."/>
            <person name="Pincus D."/>
            <person name="Putnam N."/>
            <person name="Rokas A."/>
            <person name="Wright K.J."/>
            <person name="Zuzow R."/>
            <person name="Dirks W."/>
            <person name="Good M."/>
            <person name="Goodstein D."/>
            <person name="Lemons D."/>
            <person name="Li W."/>
            <person name="Lyons J.B."/>
            <person name="Morris A."/>
            <person name="Nichols S."/>
            <person name="Richter D.J."/>
            <person name="Salamov A."/>
            <person name="Bork P."/>
            <person name="Lim W.A."/>
            <person name="Manning G."/>
            <person name="Miller W.T."/>
            <person name="McGinnis W."/>
            <person name="Shapiro H."/>
            <person name="Tjian R."/>
            <person name="Grigoriev I.V."/>
            <person name="Rokhsar D."/>
        </authorList>
    </citation>
    <scope>NUCLEOTIDE SEQUENCE [LARGE SCALE GENOMIC DNA]</scope>
    <source>
        <strain evidence="3">MX1 / ATCC 50154</strain>
    </source>
</reference>
<evidence type="ECO:0000313" key="3">
    <source>
        <dbReference type="Proteomes" id="UP000001357"/>
    </source>
</evidence>
<dbReference type="PANTHER" id="PTHR45598:SF1">
    <property type="entry name" value="4FE-4S FERREDOXIN-TYPE DOMAIN-CONTAINING PROTEIN"/>
    <property type="match status" value="1"/>
</dbReference>
<feature type="compositionally biased region" description="Low complexity" evidence="1">
    <location>
        <begin position="163"/>
        <end position="196"/>
    </location>
</feature>
<dbReference type="SUPFAM" id="SSF109993">
    <property type="entry name" value="VPS9 domain"/>
    <property type="match status" value="1"/>
</dbReference>
<dbReference type="AlphaFoldDB" id="A9V8N4"/>
<dbReference type="InParanoid" id="A9V8N4"/>
<sequence length="596" mass="65629">MFSSLFSCALGLQTLSFFLSSSLSFSLSLKLSLKLSVSLSLSLSLKLSLSSSLNSLSLSLKLSLKLSLFSQLSVSLSQTLSQTLPLSVSLSLKLSLSNSPSLSLLSLSLSSLSLFRGVTHRDADLNELVAHATRLGRILKSAPSSDAATAQLLHETHATALRAGTAQSPAAPTSASPRSSDTASSPAPSVHQVGPVARPPVSPSAASGQMPNYLSQAEQQNRQLQRALDARAAELLRSDRQAILLLRQQFENLQKAHQLQNANARAIADREQRLRSLVYRQDAPDEESAQLRELVIKFDSASQEVSELLLASEKDPNEANAKRLVGHAFTTLHHPLRRALKHSQYQTYQLFNQEKLPPEDLLAYCQKSTRALAEQFFKTYHFLRPQTGCDPAAVRQHRSFWAKLLAREDGLDKIHEDADAVDIMSVVERQIEDVYFDDAIWGVLRKASEAQLLEQEQHFHQATAAYRASTARREDLLPEAFRLKDANGNLQLDAATADCAIELHRMPIQGGPRTKVENFASLLERISQQVASMLDEPIGAELLVDALKHVIMYSGRYALVYELFAIDRLLPPTEAHGILGYTCVTWQIVLASIIQS</sequence>
<protein>
    <recommendedName>
        <fullName evidence="4">VPS9 domain-containing protein</fullName>
    </recommendedName>
</protein>
<dbReference type="EMBL" id="CH991568">
    <property type="protein sequence ID" value="EDQ86115.1"/>
    <property type="molecule type" value="Genomic_DNA"/>
</dbReference>
<evidence type="ECO:0000313" key="2">
    <source>
        <dbReference type="EMBL" id="EDQ86115.1"/>
    </source>
</evidence>
<organism evidence="2 3">
    <name type="scientific">Monosiga brevicollis</name>
    <name type="common">Choanoflagellate</name>
    <dbReference type="NCBI Taxonomy" id="81824"/>
    <lineage>
        <taxon>Eukaryota</taxon>
        <taxon>Choanoflagellata</taxon>
        <taxon>Craspedida</taxon>
        <taxon>Salpingoecidae</taxon>
        <taxon>Monosiga</taxon>
    </lineage>
</organism>
<proteinExistence type="predicted"/>
<feature type="region of interest" description="Disordered" evidence="1">
    <location>
        <begin position="162"/>
        <end position="211"/>
    </location>
</feature>
<dbReference type="RefSeq" id="XP_001749040.1">
    <property type="nucleotide sequence ID" value="XM_001748988.1"/>
</dbReference>
<accession>A9V8N4</accession>
<dbReference type="InterPro" id="IPR037191">
    <property type="entry name" value="VPS9_dom_sf"/>
</dbReference>
<gene>
    <name evidence="2" type="ORF">MONBRDRAFT_33944</name>
</gene>
<dbReference type="PANTHER" id="PTHR45598">
    <property type="entry name" value="PROTEIN CBG11839-RELATED"/>
    <property type="match status" value="1"/>
</dbReference>
<keyword evidence="3" id="KW-1185">Reference proteome</keyword>
<dbReference type="KEGG" id="mbr:MONBRDRAFT_33944"/>
<evidence type="ECO:0008006" key="4">
    <source>
        <dbReference type="Google" id="ProtNLM"/>
    </source>
</evidence>
<name>A9V8N4_MONBE</name>
<dbReference type="Gene3D" id="1.20.1050.80">
    <property type="entry name" value="VPS9 domain"/>
    <property type="match status" value="1"/>
</dbReference>
<dbReference type="Proteomes" id="UP000001357">
    <property type="component" value="Unassembled WGS sequence"/>
</dbReference>
<dbReference type="GeneID" id="5894370"/>
<evidence type="ECO:0000256" key="1">
    <source>
        <dbReference type="SAM" id="MobiDB-lite"/>
    </source>
</evidence>